<dbReference type="AlphaFoldDB" id="A0A0A9ET15"/>
<reference evidence="2" key="1">
    <citation type="submission" date="2014-09" db="EMBL/GenBank/DDBJ databases">
        <authorList>
            <person name="Magalhaes I.L.F."/>
            <person name="Oliveira U."/>
            <person name="Santos F.R."/>
            <person name="Vidigal T.H.D.A."/>
            <person name="Brescovit A.D."/>
            <person name="Santos A.J."/>
        </authorList>
    </citation>
    <scope>NUCLEOTIDE SEQUENCE</scope>
    <source>
        <tissue evidence="2">Shoot tissue taken approximately 20 cm above the soil surface</tissue>
    </source>
</reference>
<organism evidence="2">
    <name type="scientific">Arundo donax</name>
    <name type="common">Giant reed</name>
    <name type="synonym">Donax arundinaceus</name>
    <dbReference type="NCBI Taxonomy" id="35708"/>
    <lineage>
        <taxon>Eukaryota</taxon>
        <taxon>Viridiplantae</taxon>
        <taxon>Streptophyta</taxon>
        <taxon>Embryophyta</taxon>
        <taxon>Tracheophyta</taxon>
        <taxon>Spermatophyta</taxon>
        <taxon>Magnoliopsida</taxon>
        <taxon>Liliopsida</taxon>
        <taxon>Poales</taxon>
        <taxon>Poaceae</taxon>
        <taxon>PACMAD clade</taxon>
        <taxon>Arundinoideae</taxon>
        <taxon>Arundineae</taxon>
        <taxon>Arundo</taxon>
    </lineage>
</organism>
<feature type="compositionally biased region" description="Polar residues" evidence="1">
    <location>
        <begin position="25"/>
        <end position="52"/>
    </location>
</feature>
<accession>A0A0A9ET15</accession>
<evidence type="ECO:0000313" key="2">
    <source>
        <dbReference type="EMBL" id="JAE03900.1"/>
    </source>
</evidence>
<feature type="compositionally biased region" description="Polar residues" evidence="1">
    <location>
        <begin position="1"/>
        <end position="15"/>
    </location>
</feature>
<evidence type="ECO:0000256" key="1">
    <source>
        <dbReference type="SAM" id="MobiDB-lite"/>
    </source>
</evidence>
<name>A0A0A9ET15_ARUDO</name>
<feature type="region of interest" description="Disordered" evidence="1">
    <location>
        <begin position="1"/>
        <end position="71"/>
    </location>
</feature>
<protein>
    <submittedName>
        <fullName evidence="2">Uncharacterized protein</fullName>
    </submittedName>
</protein>
<proteinExistence type="predicted"/>
<sequence length="71" mass="7651">MQFKSSAENSRSNNLHPERLRVASSPDNALLQSTTLGHASAPRNSVTVSKTQGFIDPHSRGINIPGPSNRI</sequence>
<reference evidence="2" key="2">
    <citation type="journal article" date="2015" name="Data Brief">
        <title>Shoot transcriptome of the giant reed, Arundo donax.</title>
        <authorList>
            <person name="Barrero R.A."/>
            <person name="Guerrero F.D."/>
            <person name="Moolhuijzen P."/>
            <person name="Goolsby J.A."/>
            <person name="Tidwell J."/>
            <person name="Bellgard S.E."/>
            <person name="Bellgard M.I."/>
        </authorList>
    </citation>
    <scope>NUCLEOTIDE SEQUENCE</scope>
    <source>
        <tissue evidence="2">Shoot tissue taken approximately 20 cm above the soil surface</tissue>
    </source>
</reference>
<dbReference type="EMBL" id="GBRH01193996">
    <property type="protein sequence ID" value="JAE03900.1"/>
    <property type="molecule type" value="Transcribed_RNA"/>
</dbReference>